<feature type="domain" description="AAA" evidence="1">
    <location>
        <begin position="18"/>
        <end position="135"/>
    </location>
</feature>
<name>A0ABN1MY42_9BACT</name>
<keyword evidence="3" id="KW-0067">ATP-binding</keyword>
<reference evidence="3 4" key="1">
    <citation type="journal article" date="2019" name="Int. J. Syst. Evol. Microbiol.">
        <title>The Global Catalogue of Microorganisms (GCM) 10K type strain sequencing project: providing services to taxonomists for standard genome sequencing and annotation.</title>
        <authorList>
            <consortium name="The Broad Institute Genomics Platform"/>
            <consortium name="The Broad Institute Genome Sequencing Center for Infectious Disease"/>
            <person name="Wu L."/>
            <person name="Ma J."/>
        </authorList>
    </citation>
    <scope>NUCLEOTIDE SEQUENCE [LARGE SCALE GENOMIC DNA]</scope>
    <source>
        <strain evidence="3 4">JCM 16112</strain>
    </source>
</reference>
<dbReference type="Pfam" id="PF13173">
    <property type="entry name" value="AAA_14"/>
    <property type="match status" value="1"/>
</dbReference>
<protein>
    <submittedName>
        <fullName evidence="3">ATP-binding protein</fullName>
    </submittedName>
</protein>
<dbReference type="GO" id="GO:0005524">
    <property type="term" value="F:ATP binding"/>
    <property type="evidence" value="ECO:0007669"/>
    <property type="project" value="UniProtKB-KW"/>
</dbReference>
<dbReference type="InterPro" id="IPR025420">
    <property type="entry name" value="DUF4143"/>
</dbReference>
<keyword evidence="4" id="KW-1185">Reference proteome</keyword>
<dbReference type="EMBL" id="BAAAFI010000006">
    <property type="protein sequence ID" value="GAA0878400.1"/>
    <property type="molecule type" value="Genomic_DNA"/>
</dbReference>
<dbReference type="RefSeq" id="WP_343849768.1">
    <property type="nucleotide sequence ID" value="NZ_BAAAFI010000006.1"/>
</dbReference>
<proteinExistence type="predicted"/>
<sequence length="386" mass="44047">MITRKIEDDFIFSIQNFPVTGLVGPRQVGKTTLAKTTVYPSDSIYLDLEKNSDLSKIEDPELFFTEYHNRTIILDEIQHVPNLFPLIRAMVDDNRRPGKFIILGSASPELLRQSSESLAGRINYLEMTPLNLLEINPEDQNKLWLMGGFPEPFLKDTKRFTTEWYKSLISSYVQRDLPNYGLPADPGLTRKLLMMIASSNGGVLNYTTFGKSLGLTIPTIKTYLKFLIEAFLVRELPSWHVNLKKRLVKSPKLYFRDTGMLHNLLGISSLENLFGNIVLGSSWETFVINQVFSVLNSDDQMYYYRTQDGAEIDLLIRRNDKWLAAAELKFSSAPILTKGTHIAMEDLQIPLLHVIVPKNENYPLSKNIRVIGLEGFLELLDQSKSH</sequence>
<evidence type="ECO:0000313" key="4">
    <source>
        <dbReference type="Proteomes" id="UP001500469"/>
    </source>
</evidence>
<organism evidence="3 4">
    <name type="scientific">Algoriphagus jejuensis</name>
    <dbReference type="NCBI Taxonomy" id="419934"/>
    <lineage>
        <taxon>Bacteria</taxon>
        <taxon>Pseudomonadati</taxon>
        <taxon>Bacteroidota</taxon>
        <taxon>Cytophagia</taxon>
        <taxon>Cytophagales</taxon>
        <taxon>Cyclobacteriaceae</taxon>
        <taxon>Algoriphagus</taxon>
    </lineage>
</organism>
<dbReference type="InterPro" id="IPR027417">
    <property type="entry name" value="P-loop_NTPase"/>
</dbReference>
<dbReference type="Gene3D" id="3.40.50.300">
    <property type="entry name" value="P-loop containing nucleotide triphosphate hydrolases"/>
    <property type="match status" value="1"/>
</dbReference>
<evidence type="ECO:0000313" key="3">
    <source>
        <dbReference type="EMBL" id="GAA0878400.1"/>
    </source>
</evidence>
<dbReference type="Proteomes" id="UP001500469">
    <property type="component" value="Unassembled WGS sequence"/>
</dbReference>
<accession>A0ABN1MY42</accession>
<evidence type="ECO:0000259" key="1">
    <source>
        <dbReference type="Pfam" id="PF13173"/>
    </source>
</evidence>
<dbReference type="PANTHER" id="PTHR43566">
    <property type="entry name" value="CONSERVED PROTEIN"/>
    <property type="match status" value="1"/>
</dbReference>
<keyword evidence="3" id="KW-0547">Nucleotide-binding</keyword>
<gene>
    <name evidence="3" type="ORF">GCM10009119_13680</name>
</gene>
<feature type="domain" description="DUF4143" evidence="2">
    <location>
        <begin position="174"/>
        <end position="330"/>
    </location>
</feature>
<comment type="caution">
    <text evidence="3">The sequence shown here is derived from an EMBL/GenBank/DDBJ whole genome shotgun (WGS) entry which is preliminary data.</text>
</comment>
<evidence type="ECO:0000259" key="2">
    <source>
        <dbReference type="Pfam" id="PF13635"/>
    </source>
</evidence>
<dbReference type="PANTHER" id="PTHR43566:SF2">
    <property type="entry name" value="DUF4143 DOMAIN-CONTAINING PROTEIN"/>
    <property type="match status" value="1"/>
</dbReference>
<dbReference type="SUPFAM" id="SSF52540">
    <property type="entry name" value="P-loop containing nucleoside triphosphate hydrolases"/>
    <property type="match status" value="1"/>
</dbReference>
<dbReference type="Pfam" id="PF13635">
    <property type="entry name" value="DUF4143"/>
    <property type="match status" value="1"/>
</dbReference>
<dbReference type="InterPro" id="IPR041682">
    <property type="entry name" value="AAA_14"/>
</dbReference>